<dbReference type="InterPro" id="IPR029069">
    <property type="entry name" value="HotDog_dom_sf"/>
</dbReference>
<name>A0A2A6FR70_9MICO</name>
<comment type="caution">
    <text evidence="1">The sequence shown here is derived from an EMBL/GenBank/DDBJ whole genome shotgun (WGS) entry which is preliminary data.</text>
</comment>
<dbReference type="Pfam" id="PF13279">
    <property type="entry name" value="4HBT_2"/>
    <property type="match status" value="1"/>
</dbReference>
<sequence>MRLHIPVALRWSDLDAYGHVNNVRLFGLLEEARIAAFWTTDDGMPRNAGHATAVLASGPGQSTNTLIARQEVEYTAPIPYQRKPIDIELWMSHLGGASLEVCYEVYSPIGVVPRVLFARAATTIVLIDGHSGRPRRITAEEQSAWRPYLEERTAFRRGSD</sequence>
<dbReference type="Gene3D" id="3.10.129.10">
    <property type="entry name" value="Hotdog Thioesterase"/>
    <property type="match status" value="1"/>
</dbReference>
<gene>
    <name evidence="1" type="ORF">B5766_07580</name>
</gene>
<dbReference type="GO" id="GO:0047617">
    <property type="term" value="F:fatty acyl-CoA hydrolase activity"/>
    <property type="evidence" value="ECO:0007669"/>
    <property type="project" value="TreeGrafter"/>
</dbReference>
<protein>
    <submittedName>
        <fullName evidence="1">4-hydroxybenzoyl-CoA thioesterase</fullName>
    </submittedName>
</protein>
<dbReference type="CDD" id="cd00586">
    <property type="entry name" value="4HBT"/>
    <property type="match status" value="1"/>
</dbReference>
<proteinExistence type="predicted"/>
<evidence type="ECO:0000313" key="1">
    <source>
        <dbReference type="EMBL" id="PDQ35170.1"/>
    </source>
</evidence>
<dbReference type="InterPro" id="IPR050563">
    <property type="entry name" value="4-hydroxybenzoyl-CoA_TE"/>
</dbReference>
<organism evidence="1 2">
    <name type="scientific">Candidatus Lumbricidiphila eiseniae</name>
    <dbReference type="NCBI Taxonomy" id="1969409"/>
    <lineage>
        <taxon>Bacteria</taxon>
        <taxon>Bacillati</taxon>
        <taxon>Actinomycetota</taxon>
        <taxon>Actinomycetes</taxon>
        <taxon>Micrococcales</taxon>
        <taxon>Microbacteriaceae</taxon>
        <taxon>Candidatus Lumbricidiphila</taxon>
    </lineage>
</organism>
<dbReference type="PANTHER" id="PTHR31793:SF24">
    <property type="entry name" value="LONG-CHAIN ACYL-COA THIOESTERASE FADM"/>
    <property type="match status" value="1"/>
</dbReference>
<accession>A0A2A6FR70</accession>
<dbReference type="Proteomes" id="UP000219994">
    <property type="component" value="Unassembled WGS sequence"/>
</dbReference>
<dbReference type="SUPFAM" id="SSF54637">
    <property type="entry name" value="Thioesterase/thiol ester dehydrase-isomerase"/>
    <property type="match status" value="1"/>
</dbReference>
<evidence type="ECO:0000313" key="2">
    <source>
        <dbReference type="Proteomes" id="UP000219994"/>
    </source>
</evidence>
<reference evidence="2" key="1">
    <citation type="submission" date="2017-03" db="EMBL/GenBank/DDBJ databases">
        <authorList>
            <person name="Lund M.B."/>
        </authorList>
    </citation>
    <scope>NUCLEOTIDE SEQUENCE [LARGE SCALE GENOMIC DNA]</scope>
</reference>
<dbReference type="EMBL" id="NAEP01000039">
    <property type="protein sequence ID" value="PDQ35170.1"/>
    <property type="molecule type" value="Genomic_DNA"/>
</dbReference>
<dbReference type="PANTHER" id="PTHR31793">
    <property type="entry name" value="4-HYDROXYBENZOYL-COA THIOESTERASE FAMILY MEMBER"/>
    <property type="match status" value="1"/>
</dbReference>
<dbReference type="AlphaFoldDB" id="A0A2A6FR70"/>